<dbReference type="SUPFAM" id="SSF56112">
    <property type="entry name" value="Protein kinase-like (PK-like)"/>
    <property type="match status" value="1"/>
</dbReference>
<evidence type="ECO:0000256" key="4">
    <source>
        <dbReference type="ARBA" id="ARBA00022741"/>
    </source>
</evidence>
<keyword evidence="11" id="KW-1185">Reference proteome</keyword>
<evidence type="ECO:0000259" key="9">
    <source>
        <dbReference type="PROSITE" id="PS50011"/>
    </source>
</evidence>
<dbReference type="InterPro" id="IPR000719">
    <property type="entry name" value="Prot_kinase_dom"/>
</dbReference>
<evidence type="ECO:0000256" key="7">
    <source>
        <dbReference type="ARBA" id="ARBA00047899"/>
    </source>
</evidence>
<dbReference type="SMART" id="SM01260">
    <property type="entry name" value="LANC_like"/>
    <property type="match status" value="1"/>
</dbReference>
<keyword evidence="4" id="KW-0547">Nucleotide-binding</keyword>
<feature type="domain" description="Protein kinase" evidence="9">
    <location>
        <begin position="195"/>
        <end position="460"/>
    </location>
</feature>
<evidence type="ECO:0000256" key="2">
    <source>
        <dbReference type="ARBA" id="ARBA00022527"/>
    </source>
</evidence>
<dbReference type="EC" id="2.7.11.1" evidence="1"/>
<evidence type="ECO:0000256" key="1">
    <source>
        <dbReference type="ARBA" id="ARBA00012513"/>
    </source>
</evidence>
<organism evidence="10 11">
    <name type="scientific">Saccharothrix longispora</name>
    <dbReference type="NCBI Taxonomy" id="33920"/>
    <lineage>
        <taxon>Bacteria</taxon>
        <taxon>Bacillati</taxon>
        <taxon>Actinomycetota</taxon>
        <taxon>Actinomycetes</taxon>
        <taxon>Pseudonocardiales</taxon>
        <taxon>Pseudonocardiaceae</taxon>
        <taxon>Saccharothrix</taxon>
    </lineage>
</organism>
<dbReference type="PROSITE" id="PS50011">
    <property type="entry name" value="PROTEIN_KINASE_DOM"/>
    <property type="match status" value="1"/>
</dbReference>
<dbReference type="Proteomes" id="UP001268819">
    <property type="component" value="Unassembled WGS sequence"/>
</dbReference>
<proteinExistence type="predicted"/>
<name>A0ABU1PRX2_9PSEU</name>
<dbReference type="EMBL" id="JAVDSG010000001">
    <property type="protein sequence ID" value="MDR6593403.1"/>
    <property type="molecule type" value="Genomic_DNA"/>
</dbReference>
<dbReference type="NCBIfam" id="NF038151">
    <property type="entry name" value="lanthi_synth_III"/>
    <property type="match status" value="1"/>
</dbReference>
<evidence type="ECO:0000256" key="5">
    <source>
        <dbReference type="ARBA" id="ARBA00022777"/>
    </source>
</evidence>
<comment type="caution">
    <text evidence="10">The sequence shown here is derived from an EMBL/GenBank/DDBJ whole genome shotgun (WGS) entry which is preliminary data.</text>
</comment>
<dbReference type="PANTHER" id="PTHR24363:SF0">
    <property type="entry name" value="SERINE_THREONINE KINASE LIKE DOMAIN CONTAINING 1"/>
    <property type="match status" value="1"/>
</dbReference>
<accession>A0ABU1PRX2</accession>
<dbReference type="InterPro" id="IPR007822">
    <property type="entry name" value="LANC-like"/>
</dbReference>
<dbReference type="Gene3D" id="3.30.200.20">
    <property type="entry name" value="Phosphorylase Kinase, domain 1"/>
    <property type="match status" value="1"/>
</dbReference>
<dbReference type="CDD" id="cd04791">
    <property type="entry name" value="LanC_SerThrkinase"/>
    <property type="match status" value="1"/>
</dbReference>
<keyword evidence="6" id="KW-0067">ATP-binding</keyword>
<keyword evidence="2" id="KW-0723">Serine/threonine-protein kinase</keyword>
<comment type="catalytic activity">
    <reaction evidence="8">
        <text>L-seryl-[protein] + ATP = O-phospho-L-seryl-[protein] + ADP + H(+)</text>
        <dbReference type="Rhea" id="RHEA:17989"/>
        <dbReference type="Rhea" id="RHEA-COMP:9863"/>
        <dbReference type="Rhea" id="RHEA-COMP:11604"/>
        <dbReference type="ChEBI" id="CHEBI:15378"/>
        <dbReference type="ChEBI" id="CHEBI:29999"/>
        <dbReference type="ChEBI" id="CHEBI:30616"/>
        <dbReference type="ChEBI" id="CHEBI:83421"/>
        <dbReference type="ChEBI" id="CHEBI:456216"/>
        <dbReference type="EC" id="2.7.11.1"/>
    </reaction>
</comment>
<evidence type="ECO:0000256" key="8">
    <source>
        <dbReference type="ARBA" id="ARBA00048679"/>
    </source>
</evidence>
<dbReference type="Pfam" id="PF25816">
    <property type="entry name" value="RamC_N"/>
    <property type="match status" value="1"/>
</dbReference>
<comment type="catalytic activity">
    <reaction evidence="7">
        <text>L-threonyl-[protein] + ATP = O-phospho-L-threonyl-[protein] + ADP + H(+)</text>
        <dbReference type="Rhea" id="RHEA:46608"/>
        <dbReference type="Rhea" id="RHEA-COMP:11060"/>
        <dbReference type="Rhea" id="RHEA-COMP:11605"/>
        <dbReference type="ChEBI" id="CHEBI:15378"/>
        <dbReference type="ChEBI" id="CHEBI:30013"/>
        <dbReference type="ChEBI" id="CHEBI:30616"/>
        <dbReference type="ChEBI" id="CHEBI:61977"/>
        <dbReference type="ChEBI" id="CHEBI:456216"/>
        <dbReference type="EC" id="2.7.11.1"/>
    </reaction>
</comment>
<gene>
    <name evidence="10" type="ORF">J2S66_001787</name>
</gene>
<sequence>MEPPPDGWTKAHRDSWTQLVPDGVDLPHQGWKIHVSSTLDEAPRVLRTVWDYCVPRRISFKFLDSARTLLFRNLKYADRSGSGKFVTVYPQHEDELHLALLDLDELLAGVPGPRILSDLRWRNGPVHVRYGGFARRLCRVPTGELVPAIAEPGGKLVPDVRGTVFRPPDWVKIPEFLVPHVAALGDGDRPADFFYEVERALHFSNGGGVYVARDLRVDRQVVLKEARPHAGLDRTGADAVRRLHREHAFLVELADVPAVADAYELLVLDEHHFLAQEYVQGARLNRLMVQRHPLIGADPAQSDVAEYTRWALDVLDQVADVLDRLHRRGIVFADLHPNNVVVEPDGRVRLIDFEMAYREGERPNVGVGAPGYVPTDHRTGPAADHYALGCLRLAMFYPITQVLPLDPGKAGELAAAVADRFPVGAGFTDLVAREIGPLPEVAGSVALRAADLRGGGSDWAGALGSAARAILSTATPHRDDRLFPGDLYQFSRNGLGFGHGAAGVLHALAITGHGRHPEHEQWLVRAVGAGGSDRHVGLHDGLCGIAYALDHLGLTDEASQVLDRTTSLDPTELSDDLFAGLAGVGLTHLHFADRLDTLPLVRKIGAVLVDRLAAREPVTLGTLGTRSSSVGRGGLLRGDSGPALLLIRLFEHTGEQQWLDAAATCLAHDLASCVRVTKDDSVQLSEGWRSLPYLASGSAGVGAVLHLYLGHSPDERLTDVLTGIRRAASIEFAVQPGLFNGRAGLVGFLGLLRDPDAPDADLEAAITTHLRSTPLHFIDLRGEVAFPGEQLMRLSMDLGSGGAGVLTALHAVLNGGELLPFLPHVPPPPARI</sequence>
<dbReference type="SUPFAM" id="SSF158745">
    <property type="entry name" value="LanC-like"/>
    <property type="match status" value="1"/>
</dbReference>
<evidence type="ECO:0000256" key="6">
    <source>
        <dbReference type="ARBA" id="ARBA00022840"/>
    </source>
</evidence>
<evidence type="ECO:0000313" key="10">
    <source>
        <dbReference type="EMBL" id="MDR6593403.1"/>
    </source>
</evidence>
<dbReference type="SMART" id="SM00220">
    <property type="entry name" value="S_TKc"/>
    <property type="match status" value="1"/>
</dbReference>
<dbReference type="GO" id="GO:0016740">
    <property type="term" value="F:transferase activity"/>
    <property type="evidence" value="ECO:0007669"/>
    <property type="project" value="UniProtKB-KW"/>
</dbReference>
<evidence type="ECO:0000256" key="3">
    <source>
        <dbReference type="ARBA" id="ARBA00022679"/>
    </source>
</evidence>
<dbReference type="Gene3D" id="1.50.10.20">
    <property type="match status" value="2"/>
</dbReference>
<reference evidence="10 11" key="1">
    <citation type="submission" date="2023-07" db="EMBL/GenBank/DDBJ databases">
        <title>Sequencing the genomes of 1000 actinobacteria strains.</title>
        <authorList>
            <person name="Klenk H.-P."/>
        </authorList>
    </citation>
    <scope>NUCLEOTIDE SEQUENCE [LARGE SCALE GENOMIC DNA]</scope>
    <source>
        <strain evidence="10 11">DSM 43749</strain>
    </source>
</reference>
<keyword evidence="3 10" id="KW-0808">Transferase</keyword>
<dbReference type="InterPro" id="IPR057929">
    <property type="entry name" value="RamC_N"/>
</dbReference>
<evidence type="ECO:0000313" key="11">
    <source>
        <dbReference type="Proteomes" id="UP001268819"/>
    </source>
</evidence>
<dbReference type="Pfam" id="PF00069">
    <property type="entry name" value="Pkinase"/>
    <property type="match status" value="1"/>
</dbReference>
<dbReference type="InterPro" id="IPR058053">
    <property type="entry name" value="RamC_C"/>
</dbReference>
<dbReference type="InterPro" id="IPR011009">
    <property type="entry name" value="Kinase-like_dom_sf"/>
</dbReference>
<protein>
    <recommendedName>
        <fullName evidence="1">non-specific serine/threonine protein kinase</fullName>
        <ecNumber evidence="1">2.7.11.1</ecNumber>
    </recommendedName>
</protein>
<dbReference type="PANTHER" id="PTHR24363">
    <property type="entry name" value="SERINE/THREONINE PROTEIN KINASE"/>
    <property type="match status" value="1"/>
</dbReference>
<dbReference type="InterPro" id="IPR053524">
    <property type="entry name" value="Aerial_hyphae_peptide-synth"/>
</dbReference>
<dbReference type="Gene3D" id="1.10.510.10">
    <property type="entry name" value="Transferase(Phosphotransferase) domain 1"/>
    <property type="match status" value="1"/>
</dbReference>
<keyword evidence="5" id="KW-0418">Kinase</keyword>